<dbReference type="GeneID" id="54586577"/>
<feature type="region of interest" description="Disordered" evidence="1">
    <location>
        <begin position="247"/>
        <end position="345"/>
    </location>
</feature>
<feature type="region of interest" description="Disordered" evidence="1">
    <location>
        <begin position="1"/>
        <end position="94"/>
    </location>
</feature>
<protein>
    <submittedName>
        <fullName evidence="2">Uncharacterized protein</fullName>
    </submittedName>
</protein>
<feature type="compositionally biased region" description="Polar residues" evidence="1">
    <location>
        <begin position="11"/>
        <end position="21"/>
    </location>
</feature>
<name>A0A6A6IIG3_9PLEO</name>
<dbReference type="RefSeq" id="XP_033685205.1">
    <property type="nucleotide sequence ID" value="XM_033833247.1"/>
</dbReference>
<feature type="compositionally biased region" description="Basic and acidic residues" evidence="1">
    <location>
        <begin position="84"/>
        <end position="94"/>
    </location>
</feature>
<dbReference type="AlphaFoldDB" id="A0A6A6IIG3"/>
<evidence type="ECO:0000313" key="2">
    <source>
        <dbReference type="EMBL" id="KAF2250201.1"/>
    </source>
</evidence>
<reference evidence="2" key="1">
    <citation type="journal article" date="2020" name="Stud. Mycol.">
        <title>101 Dothideomycetes genomes: a test case for predicting lifestyles and emergence of pathogens.</title>
        <authorList>
            <person name="Haridas S."/>
            <person name="Albert R."/>
            <person name="Binder M."/>
            <person name="Bloem J."/>
            <person name="Labutti K."/>
            <person name="Salamov A."/>
            <person name="Andreopoulos B."/>
            <person name="Baker S."/>
            <person name="Barry K."/>
            <person name="Bills G."/>
            <person name="Bluhm B."/>
            <person name="Cannon C."/>
            <person name="Castanera R."/>
            <person name="Culley D."/>
            <person name="Daum C."/>
            <person name="Ezra D."/>
            <person name="Gonzalez J."/>
            <person name="Henrissat B."/>
            <person name="Kuo A."/>
            <person name="Liang C."/>
            <person name="Lipzen A."/>
            <person name="Lutzoni F."/>
            <person name="Magnuson J."/>
            <person name="Mondo S."/>
            <person name="Nolan M."/>
            <person name="Ohm R."/>
            <person name="Pangilinan J."/>
            <person name="Park H.-J."/>
            <person name="Ramirez L."/>
            <person name="Alfaro M."/>
            <person name="Sun H."/>
            <person name="Tritt A."/>
            <person name="Yoshinaga Y."/>
            <person name="Zwiers L.-H."/>
            <person name="Turgeon B."/>
            <person name="Goodwin S."/>
            <person name="Spatafora J."/>
            <person name="Crous P."/>
            <person name="Grigoriev I."/>
        </authorList>
    </citation>
    <scope>NUCLEOTIDE SEQUENCE</scope>
    <source>
        <strain evidence="2">CBS 122368</strain>
    </source>
</reference>
<evidence type="ECO:0000313" key="3">
    <source>
        <dbReference type="Proteomes" id="UP000800094"/>
    </source>
</evidence>
<feature type="region of interest" description="Disordered" evidence="1">
    <location>
        <begin position="109"/>
        <end position="175"/>
    </location>
</feature>
<feature type="compositionally biased region" description="Polar residues" evidence="1">
    <location>
        <begin position="314"/>
        <end position="345"/>
    </location>
</feature>
<organism evidence="2 3">
    <name type="scientific">Trematosphaeria pertusa</name>
    <dbReference type="NCBI Taxonomy" id="390896"/>
    <lineage>
        <taxon>Eukaryota</taxon>
        <taxon>Fungi</taxon>
        <taxon>Dikarya</taxon>
        <taxon>Ascomycota</taxon>
        <taxon>Pezizomycotina</taxon>
        <taxon>Dothideomycetes</taxon>
        <taxon>Pleosporomycetidae</taxon>
        <taxon>Pleosporales</taxon>
        <taxon>Massarineae</taxon>
        <taxon>Trematosphaeriaceae</taxon>
        <taxon>Trematosphaeria</taxon>
    </lineage>
</organism>
<dbReference type="Proteomes" id="UP000800094">
    <property type="component" value="Unassembled WGS sequence"/>
</dbReference>
<evidence type="ECO:0000256" key="1">
    <source>
        <dbReference type="SAM" id="MobiDB-lite"/>
    </source>
</evidence>
<gene>
    <name evidence="2" type="ORF">BU26DRAFT_564078</name>
</gene>
<sequence length="388" mass="41349">MAKAAQVRNAPIQSPQHTINLRSRKAFSSKTAGAAPKGSVPSRSPGQRPSPDSQETAHAIQQKRARGEPHISPLTAPTGASKSPQHDSSQRHGMDTNAVIDHPAYVAAQEHKTHTLQTPKAATKHPIHAPEYDARAGPSVPTIRQVPRQAFAEEEASSHAESVVSAGGQGSPVFNQPALDPCESRRFVFGNMRAALPQTTEVPPETFGGVVPLPESIHENPLNTPAQGLGPGRVHENAFSAIFRQPQPAAGSPFQGSPNPALMQPPGGTARHVPSQAGSSQHSSHHSEFQVPMQHGQVFGQQASTPGGNLGQCRAQSHTSHSGRSVQWSARQEQVIGNSTAMQGQSERRNYAAIPMTIGRGSKQFQDMRCYLAQLQHDEEDEASGWGG</sequence>
<proteinExistence type="predicted"/>
<feature type="compositionally biased region" description="Polar residues" evidence="1">
    <location>
        <begin position="41"/>
        <end position="56"/>
    </location>
</feature>
<accession>A0A6A6IIG3</accession>
<keyword evidence="3" id="KW-1185">Reference proteome</keyword>
<dbReference type="EMBL" id="ML987194">
    <property type="protein sequence ID" value="KAF2250201.1"/>
    <property type="molecule type" value="Genomic_DNA"/>
</dbReference>